<evidence type="ECO:0000256" key="3">
    <source>
        <dbReference type="ARBA" id="ARBA00022457"/>
    </source>
</evidence>
<keyword evidence="3" id="KW-0515">Mutator protein</keyword>
<dbReference type="PANTHER" id="PTHR47707">
    <property type="entry name" value="8-OXO-DGTP DIPHOSPHATASE"/>
    <property type="match status" value="1"/>
</dbReference>
<reference evidence="13 14" key="1">
    <citation type="journal article" date="2014" name="Genome Announc.">
        <title>Draft Genome Sequence of the Antitrypanosomally Active Sponge-Associated Bacterium Actinokineospora sp. Strain EG49.</title>
        <authorList>
            <person name="Harjes J."/>
            <person name="Ryu T."/>
            <person name="Abdelmohsen U.R."/>
            <person name="Moitinho-Silva L."/>
            <person name="Horn H."/>
            <person name="Ravasi T."/>
            <person name="Hentschel U."/>
        </authorList>
    </citation>
    <scope>NUCLEOTIDE SEQUENCE [LARGE SCALE GENOMIC DNA]</scope>
    <source>
        <strain evidence="13 14">EG49</strain>
    </source>
</reference>
<dbReference type="CDD" id="cd03425">
    <property type="entry name" value="NUDIX_MutT_NudA_like"/>
    <property type="match status" value="1"/>
</dbReference>
<gene>
    <name evidence="13" type="ORF">UO65_1891</name>
</gene>
<evidence type="ECO:0000256" key="7">
    <source>
        <dbReference type="ARBA" id="ARBA00022801"/>
    </source>
</evidence>
<dbReference type="STRING" id="909613.UO65_1891"/>
<evidence type="ECO:0000313" key="14">
    <source>
        <dbReference type="Proteomes" id="UP000019277"/>
    </source>
</evidence>
<keyword evidence="9" id="KW-0234">DNA repair</keyword>
<dbReference type="GO" id="GO:0008413">
    <property type="term" value="F:8-oxo-7,8-dihydroguanosine triphosphate pyrophosphatase activity"/>
    <property type="evidence" value="ECO:0007669"/>
    <property type="project" value="TreeGrafter"/>
</dbReference>
<evidence type="ECO:0000256" key="10">
    <source>
        <dbReference type="ARBA" id="ARBA00035861"/>
    </source>
</evidence>
<keyword evidence="8" id="KW-0460">Magnesium</keyword>
<dbReference type="PRINTS" id="PR00502">
    <property type="entry name" value="NUDIXFAMILY"/>
</dbReference>
<dbReference type="SUPFAM" id="SSF55811">
    <property type="entry name" value="Nudix"/>
    <property type="match status" value="1"/>
</dbReference>
<evidence type="ECO:0000256" key="6">
    <source>
        <dbReference type="ARBA" id="ARBA00022763"/>
    </source>
</evidence>
<evidence type="ECO:0000256" key="1">
    <source>
        <dbReference type="ARBA" id="ARBA00001946"/>
    </source>
</evidence>
<dbReference type="GO" id="GO:0044716">
    <property type="term" value="F:8-oxo-GDP phosphatase activity"/>
    <property type="evidence" value="ECO:0007669"/>
    <property type="project" value="TreeGrafter"/>
</dbReference>
<evidence type="ECO:0000256" key="9">
    <source>
        <dbReference type="ARBA" id="ARBA00023204"/>
    </source>
</evidence>
<dbReference type="PATRIC" id="fig|909613.9.peg.1903"/>
<dbReference type="OrthoDB" id="9810648at2"/>
<dbReference type="AlphaFoldDB" id="W7J9R6"/>
<comment type="catalytic activity">
    <reaction evidence="10">
        <text>8-oxo-dGTP + H2O = 8-oxo-dGMP + diphosphate + H(+)</text>
        <dbReference type="Rhea" id="RHEA:31575"/>
        <dbReference type="ChEBI" id="CHEBI:15377"/>
        <dbReference type="ChEBI" id="CHEBI:15378"/>
        <dbReference type="ChEBI" id="CHEBI:33019"/>
        <dbReference type="ChEBI" id="CHEBI:63224"/>
        <dbReference type="ChEBI" id="CHEBI:77896"/>
        <dbReference type="EC" id="3.6.1.55"/>
    </reaction>
</comment>
<dbReference type="RefSeq" id="WP_035280670.1">
    <property type="nucleotide sequence ID" value="NZ_AYXG01000071.1"/>
</dbReference>
<evidence type="ECO:0000256" key="2">
    <source>
        <dbReference type="ARBA" id="ARBA00005582"/>
    </source>
</evidence>
<comment type="caution">
    <text evidence="13">The sequence shown here is derived from an EMBL/GenBank/DDBJ whole genome shotgun (WGS) entry which is preliminary data.</text>
</comment>
<dbReference type="InterPro" id="IPR020476">
    <property type="entry name" value="Nudix_hydrolase"/>
</dbReference>
<dbReference type="Gene3D" id="3.90.79.10">
    <property type="entry name" value="Nucleoside Triphosphate Pyrophosphohydrolase"/>
    <property type="match status" value="1"/>
</dbReference>
<sequence length="124" mass="13151">MTVVAAAVVRDRAVLAQQRAFPAEAAGMWEFPGGRVEPGESDVDALRRECLEELGVEVAVGELLGSVLLPGGRELRLYAASAAGEPRAVEHLGVRWLAASELESVPWLPADVEFFGAVRDLLGG</sequence>
<keyword evidence="4" id="KW-0235">DNA replication</keyword>
<dbReference type="Pfam" id="PF00293">
    <property type="entry name" value="NUDIX"/>
    <property type="match status" value="1"/>
</dbReference>
<evidence type="ECO:0000259" key="12">
    <source>
        <dbReference type="PROSITE" id="PS51462"/>
    </source>
</evidence>
<organism evidence="13 14">
    <name type="scientific">Actinokineospora spheciospongiae</name>
    <dbReference type="NCBI Taxonomy" id="909613"/>
    <lineage>
        <taxon>Bacteria</taxon>
        <taxon>Bacillati</taxon>
        <taxon>Actinomycetota</taxon>
        <taxon>Actinomycetes</taxon>
        <taxon>Pseudonocardiales</taxon>
        <taxon>Pseudonocardiaceae</taxon>
        <taxon>Actinokineospora</taxon>
    </lineage>
</organism>
<dbReference type="PROSITE" id="PS51462">
    <property type="entry name" value="NUDIX"/>
    <property type="match status" value="1"/>
</dbReference>
<dbReference type="InterPro" id="IPR015797">
    <property type="entry name" value="NUDIX_hydrolase-like_dom_sf"/>
</dbReference>
<evidence type="ECO:0000256" key="11">
    <source>
        <dbReference type="ARBA" id="ARBA00038905"/>
    </source>
</evidence>
<keyword evidence="6" id="KW-0227">DNA damage</keyword>
<protein>
    <recommendedName>
        <fullName evidence="11">8-oxo-dGTP diphosphatase</fullName>
        <ecNumber evidence="11">3.6.1.55</ecNumber>
    </recommendedName>
</protein>
<keyword evidence="14" id="KW-1185">Reference proteome</keyword>
<dbReference type="GO" id="GO:0035539">
    <property type="term" value="F:8-oxo-7,8-dihydrodeoxyguanosine triphosphate pyrophosphatase activity"/>
    <property type="evidence" value="ECO:0007669"/>
    <property type="project" value="UniProtKB-EC"/>
</dbReference>
<keyword evidence="5" id="KW-0479">Metal-binding</keyword>
<dbReference type="InterPro" id="IPR047127">
    <property type="entry name" value="MutT-like"/>
</dbReference>
<evidence type="ECO:0000256" key="4">
    <source>
        <dbReference type="ARBA" id="ARBA00022705"/>
    </source>
</evidence>
<feature type="domain" description="Nudix hydrolase" evidence="12">
    <location>
        <begin position="1"/>
        <end position="122"/>
    </location>
</feature>
<evidence type="ECO:0000256" key="8">
    <source>
        <dbReference type="ARBA" id="ARBA00022842"/>
    </source>
</evidence>
<dbReference type="GO" id="GO:0006260">
    <property type="term" value="P:DNA replication"/>
    <property type="evidence" value="ECO:0007669"/>
    <property type="project" value="UniProtKB-KW"/>
</dbReference>
<dbReference type="GO" id="GO:0044715">
    <property type="term" value="F:8-oxo-dGDP phosphatase activity"/>
    <property type="evidence" value="ECO:0007669"/>
    <property type="project" value="TreeGrafter"/>
</dbReference>
<evidence type="ECO:0000313" key="13">
    <source>
        <dbReference type="EMBL" id="EWC62769.1"/>
    </source>
</evidence>
<comment type="similarity">
    <text evidence="2">Belongs to the Nudix hydrolase family.</text>
</comment>
<dbReference type="InterPro" id="IPR000086">
    <property type="entry name" value="NUDIX_hydrolase_dom"/>
</dbReference>
<dbReference type="EMBL" id="AYXG01000071">
    <property type="protein sequence ID" value="EWC62769.1"/>
    <property type="molecule type" value="Genomic_DNA"/>
</dbReference>
<dbReference type="GO" id="GO:0046872">
    <property type="term" value="F:metal ion binding"/>
    <property type="evidence" value="ECO:0007669"/>
    <property type="project" value="UniProtKB-KW"/>
</dbReference>
<dbReference type="PANTHER" id="PTHR47707:SF1">
    <property type="entry name" value="NUDIX HYDROLASE FAMILY PROTEIN"/>
    <property type="match status" value="1"/>
</dbReference>
<keyword evidence="7" id="KW-0378">Hydrolase</keyword>
<evidence type="ECO:0000256" key="5">
    <source>
        <dbReference type="ARBA" id="ARBA00022723"/>
    </source>
</evidence>
<dbReference type="GO" id="GO:0006281">
    <property type="term" value="P:DNA repair"/>
    <property type="evidence" value="ECO:0007669"/>
    <property type="project" value="UniProtKB-KW"/>
</dbReference>
<name>W7J9R6_9PSEU</name>
<accession>W7J9R6</accession>
<comment type="cofactor">
    <cofactor evidence="1">
        <name>Mg(2+)</name>
        <dbReference type="ChEBI" id="CHEBI:18420"/>
    </cofactor>
</comment>
<dbReference type="EC" id="3.6.1.55" evidence="11"/>
<dbReference type="Proteomes" id="UP000019277">
    <property type="component" value="Unassembled WGS sequence"/>
</dbReference>
<proteinExistence type="inferred from homology"/>
<dbReference type="eggNOG" id="COG0494">
    <property type="taxonomic scope" value="Bacteria"/>
</dbReference>